<evidence type="ECO:0000313" key="4">
    <source>
        <dbReference type="Proteomes" id="UP000060487"/>
    </source>
</evidence>
<keyword evidence="1 3" id="KW-0560">Oxidoreductase</keyword>
<gene>
    <name evidence="3" type="ORF">ASN18_1361</name>
</gene>
<dbReference type="Gene3D" id="1.10.3660.10">
    <property type="entry name" value="6-phosphogluconate dehydrogenase C-terminal like domain"/>
    <property type="match status" value="1"/>
</dbReference>
<name>A0ABR5SG41_9BACT</name>
<dbReference type="InterPro" id="IPR003099">
    <property type="entry name" value="Prephen_DH"/>
</dbReference>
<dbReference type="Pfam" id="PF02153">
    <property type="entry name" value="PDH_N"/>
    <property type="match status" value="1"/>
</dbReference>
<dbReference type="Pfam" id="PF20463">
    <property type="entry name" value="PDH_C"/>
    <property type="match status" value="1"/>
</dbReference>
<dbReference type="InterPro" id="IPR046826">
    <property type="entry name" value="PDH_N"/>
</dbReference>
<keyword evidence="4" id="KW-1185">Reference proteome</keyword>
<reference evidence="3 4" key="1">
    <citation type="submission" date="2015-11" db="EMBL/GenBank/DDBJ databases">
        <authorList>
            <person name="Lin W."/>
        </authorList>
    </citation>
    <scope>NUCLEOTIDE SEQUENCE [LARGE SCALE GENOMIC DNA]</scope>
    <source>
        <strain evidence="3 4">HCH-1</strain>
    </source>
</reference>
<dbReference type="InterPro" id="IPR036291">
    <property type="entry name" value="NAD(P)-bd_dom_sf"/>
</dbReference>
<dbReference type="InterPro" id="IPR046825">
    <property type="entry name" value="PDH_C"/>
</dbReference>
<dbReference type="PANTHER" id="PTHR21363:SF0">
    <property type="entry name" value="PREPHENATE DEHYDROGENASE [NADP(+)]"/>
    <property type="match status" value="1"/>
</dbReference>
<dbReference type="EMBL" id="LNQR01000052">
    <property type="protein sequence ID" value="KWT87245.1"/>
    <property type="molecule type" value="Genomic_DNA"/>
</dbReference>
<protein>
    <submittedName>
        <fullName evidence="3">Prephenate dehydrogenase</fullName>
        <ecNumber evidence="3">1.3.1.43</ecNumber>
    </submittedName>
</protein>
<dbReference type="Proteomes" id="UP000060487">
    <property type="component" value="Unassembled WGS sequence"/>
</dbReference>
<organism evidence="3 4">
    <name type="scientific">Candidatus Magnetominusculus xianensis</name>
    <dbReference type="NCBI Taxonomy" id="1748249"/>
    <lineage>
        <taxon>Bacteria</taxon>
        <taxon>Pseudomonadati</taxon>
        <taxon>Nitrospirota</taxon>
        <taxon>Nitrospiria</taxon>
        <taxon>Nitrospirales</taxon>
        <taxon>Nitrospiraceae</taxon>
        <taxon>Candidatus Magnetominusculus</taxon>
    </lineage>
</organism>
<dbReference type="SUPFAM" id="SSF51735">
    <property type="entry name" value="NAD(P)-binding Rossmann-fold domains"/>
    <property type="match status" value="1"/>
</dbReference>
<evidence type="ECO:0000313" key="3">
    <source>
        <dbReference type="EMBL" id="KWT87245.1"/>
    </source>
</evidence>
<dbReference type="InterPro" id="IPR050812">
    <property type="entry name" value="Preph/Arog_dehydrog"/>
</dbReference>
<dbReference type="InterPro" id="IPR008927">
    <property type="entry name" value="6-PGluconate_DH-like_C_sf"/>
</dbReference>
<dbReference type="PANTHER" id="PTHR21363">
    <property type="entry name" value="PREPHENATE DEHYDROGENASE"/>
    <property type="match status" value="1"/>
</dbReference>
<dbReference type="SUPFAM" id="SSF48179">
    <property type="entry name" value="6-phosphogluconate dehydrogenase C-terminal domain-like"/>
    <property type="match status" value="1"/>
</dbReference>
<proteinExistence type="predicted"/>
<accession>A0ABR5SG41</accession>
<dbReference type="GO" id="GO:0047794">
    <property type="term" value="F:cyclohexadienyl dehydrogenase activity"/>
    <property type="evidence" value="ECO:0007669"/>
    <property type="project" value="UniProtKB-EC"/>
</dbReference>
<comment type="caution">
    <text evidence="3">The sequence shown here is derived from an EMBL/GenBank/DDBJ whole genome shotgun (WGS) entry which is preliminary data.</text>
</comment>
<evidence type="ECO:0000256" key="1">
    <source>
        <dbReference type="ARBA" id="ARBA00023002"/>
    </source>
</evidence>
<evidence type="ECO:0000259" key="2">
    <source>
        <dbReference type="PROSITE" id="PS51176"/>
    </source>
</evidence>
<sequence>MFFEKTAIIGVGLIGAAVALAMKKHGLAKKICGFGRNETNLKNARARGIIDDYALNLGDLAEGADLVIFAAPVRAFKPIAGEIAPYLKTGAIVSDVGSVKGALVYEMESAMPEGVAFVGAHPIAGNDKSGIDAADPGIFIGAKCVITPTSRTDKTACQTITSMWERFGCKVEELTPERHDEILSSISHLPHIAAYALVNAVHEINPNFIGYSGTGFMDTTRIAMSSPEIWRDICVLNRENILNHLNAYKRQLELITAYINGLDWTTLAEEFGKAGEARKKLRDERNNTENK</sequence>
<dbReference type="Gene3D" id="3.40.50.720">
    <property type="entry name" value="NAD(P)-binding Rossmann-like Domain"/>
    <property type="match status" value="1"/>
</dbReference>
<dbReference type="EC" id="1.3.1.43" evidence="3"/>
<dbReference type="PROSITE" id="PS51176">
    <property type="entry name" value="PDH_ADH"/>
    <property type="match status" value="1"/>
</dbReference>
<dbReference type="RefSeq" id="WP_236861579.1">
    <property type="nucleotide sequence ID" value="NZ_LNQR01000052.1"/>
</dbReference>
<feature type="domain" description="Prephenate/arogenate dehydrogenase" evidence="2">
    <location>
        <begin position="4"/>
        <end position="289"/>
    </location>
</feature>